<dbReference type="GO" id="GO:0051287">
    <property type="term" value="F:NAD binding"/>
    <property type="evidence" value="ECO:0007669"/>
    <property type="project" value="InterPro"/>
</dbReference>
<accession>A0A2A9F3U4</accession>
<keyword evidence="4" id="KW-0520">NAD</keyword>
<evidence type="ECO:0000313" key="6">
    <source>
        <dbReference type="Proteomes" id="UP000222106"/>
    </source>
</evidence>
<keyword evidence="6" id="KW-1185">Reference proteome</keyword>
<dbReference type="SUPFAM" id="SSF53659">
    <property type="entry name" value="Isocitrate/Isopropylmalate dehydrogenase-like"/>
    <property type="match status" value="1"/>
</dbReference>
<name>A0A2A9F3U4_9MICO</name>
<evidence type="ECO:0000256" key="1">
    <source>
        <dbReference type="ARBA" id="ARBA00009464"/>
    </source>
</evidence>
<dbReference type="InterPro" id="IPR005255">
    <property type="entry name" value="PdxA_fam"/>
</dbReference>
<dbReference type="OrthoDB" id="9801783at2"/>
<dbReference type="RefSeq" id="WP_098482005.1">
    <property type="nucleotide sequence ID" value="NZ_PDJI01000001.1"/>
</dbReference>
<dbReference type="Pfam" id="PF04166">
    <property type="entry name" value="PdxA"/>
    <property type="match status" value="1"/>
</dbReference>
<evidence type="ECO:0000313" key="5">
    <source>
        <dbReference type="EMBL" id="PFG45125.1"/>
    </source>
</evidence>
<reference evidence="5 6" key="1">
    <citation type="submission" date="2017-10" db="EMBL/GenBank/DDBJ databases">
        <title>Sequencing the genomes of 1000 actinobacteria strains.</title>
        <authorList>
            <person name="Klenk H.-P."/>
        </authorList>
    </citation>
    <scope>NUCLEOTIDE SEQUENCE [LARGE SCALE GENOMIC DNA]</scope>
    <source>
        <strain evidence="5 6">DSM 21838</strain>
    </source>
</reference>
<protein>
    <submittedName>
        <fullName evidence="5">4-hydroxythreonine-4-phosphate dehydrogenase</fullName>
    </submittedName>
</protein>
<gene>
    <name evidence="5" type="ORF">ATJ97_0046</name>
</gene>
<dbReference type="PANTHER" id="PTHR30004">
    <property type="entry name" value="4-HYDROXYTHREONINE-4-PHOSPHATE DEHYDROGENASE"/>
    <property type="match status" value="1"/>
</dbReference>
<dbReference type="AlphaFoldDB" id="A0A2A9F3U4"/>
<dbReference type="EMBL" id="PDJI01000001">
    <property type="protein sequence ID" value="PFG45125.1"/>
    <property type="molecule type" value="Genomic_DNA"/>
</dbReference>
<evidence type="ECO:0000256" key="3">
    <source>
        <dbReference type="ARBA" id="ARBA00023002"/>
    </source>
</evidence>
<dbReference type="GO" id="GO:0046872">
    <property type="term" value="F:metal ion binding"/>
    <property type="evidence" value="ECO:0007669"/>
    <property type="project" value="UniProtKB-KW"/>
</dbReference>
<sequence>MNDKPIIGITVGDPASIGPEIVLAAAADQEVVESCRPLLIGDIENLRATASTVGLDVTLVDVDEHGFTDGAIAVKQVGSVGAVPLGVESAVTGQASYDYIASGVELALSGAIENLVTAPISKSALRLADKGHLGHTELLAELTDSPWSLTYFTVRDLRVLFLTRHLSLRDAIDSIDQDLIIRTVERFVSVSDMVGLPSPSIALQAMNPHGGEGGLFGTEEIEILTPAVAEAQRRGYDVHGPVPADSVFALAAQGRYDVVLSLYHDIAAGVCKSIDFHGTVSTTLGLPFLRFSVDHGTAFDIAGKGIADARNMTQTVLTAASYAGVRAR</sequence>
<comment type="similarity">
    <text evidence="1">Belongs to the PdxA family. PdxA2 subfamily.</text>
</comment>
<dbReference type="GO" id="GO:0016491">
    <property type="term" value="F:oxidoreductase activity"/>
    <property type="evidence" value="ECO:0007669"/>
    <property type="project" value="UniProtKB-KW"/>
</dbReference>
<organism evidence="5 6">
    <name type="scientific">Georgenia soli</name>
    <dbReference type="NCBI Taxonomy" id="638953"/>
    <lineage>
        <taxon>Bacteria</taxon>
        <taxon>Bacillati</taxon>
        <taxon>Actinomycetota</taxon>
        <taxon>Actinomycetes</taxon>
        <taxon>Micrococcales</taxon>
        <taxon>Bogoriellaceae</taxon>
        <taxon>Georgenia</taxon>
    </lineage>
</organism>
<evidence type="ECO:0000256" key="4">
    <source>
        <dbReference type="ARBA" id="ARBA00023027"/>
    </source>
</evidence>
<dbReference type="Proteomes" id="UP000222106">
    <property type="component" value="Unassembled WGS sequence"/>
</dbReference>
<dbReference type="PANTHER" id="PTHR30004:SF6">
    <property type="entry name" value="D-THREONATE 4-PHOSPHATE DEHYDROGENASE"/>
    <property type="match status" value="1"/>
</dbReference>
<proteinExistence type="inferred from homology"/>
<comment type="caution">
    <text evidence="5">The sequence shown here is derived from an EMBL/GenBank/DDBJ whole genome shotgun (WGS) entry which is preliminary data.</text>
</comment>
<dbReference type="NCBIfam" id="TIGR00557">
    <property type="entry name" value="pdxA"/>
    <property type="match status" value="1"/>
</dbReference>
<keyword evidence="3" id="KW-0560">Oxidoreductase</keyword>
<keyword evidence="2" id="KW-0479">Metal-binding</keyword>
<dbReference type="Gene3D" id="3.40.718.10">
    <property type="entry name" value="Isopropylmalate Dehydrogenase"/>
    <property type="match status" value="1"/>
</dbReference>
<evidence type="ECO:0000256" key="2">
    <source>
        <dbReference type="ARBA" id="ARBA00022723"/>
    </source>
</evidence>